<dbReference type="InterPro" id="IPR026444">
    <property type="entry name" value="Secre_tail"/>
</dbReference>
<keyword evidence="4" id="KW-1185">Reference proteome</keyword>
<organism evidence="3 4">
    <name type="scientific">Flavobacterium succinicans</name>
    <dbReference type="NCBI Taxonomy" id="29536"/>
    <lineage>
        <taxon>Bacteria</taxon>
        <taxon>Pseudomonadati</taxon>
        <taxon>Bacteroidota</taxon>
        <taxon>Flavobacteriia</taxon>
        <taxon>Flavobacteriales</taxon>
        <taxon>Flavobacteriaceae</taxon>
        <taxon>Flavobacterium</taxon>
    </lineage>
</organism>
<name>A0A199XQH3_9FLAO</name>
<dbReference type="AlphaFoldDB" id="A0A199XQH3"/>
<sequence>MFVVLIISFYSIQMKGQIKVFLEEVKVNGVSINNCSAINFGASNTVSLAFKLRITKSNTNIVQPTSKLSLYILRNGSSTPKFIDGLIVGNSAFGLTGENWSGNFGATLQASDIDATGSIFYGVYEIETNNTRETCTYPLTKTTPTFTLSPTSTSVACGDTSPRSFSVNATNIPPGASLSYVWSYSGWSGTATNTNTITLAPFPGTGLPSNVTVQPILNNVNQAILSCSVNRAPFVSVSEISGPKGICSGSGNYSISNTAGQTVTWSLSNTAIGTLSNPSNTGVTVAFSGNGAQTLTATITNACGQIATVPFVINDGAPTFTSNAQIIGASSLCSGATTFTLSNLENGQTVVWSLSNTSIATLSNVSNTQATLNFISNGSQTLTAVITNSCGQTRTVSKTFWMGKPLGLPSGLAGPSTVQSGAIASYSVNSALPRGATSFEWWLPFPYDTVAVFDYFGQNWQKIEGISSAGSSINVFTGYAGTSGLIQVMGANECGCGGARTISVTHDSGGGGAIARMPNPNDSNDYVVYPNPTSDWITIELKDEKSKTNKSTRLKGELFDFTGQVKAIVDVKETKAKVNVQGLQKGMYILKIYSIDKVETHQIAVE</sequence>
<evidence type="ECO:0000313" key="4">
    <source>
        <dbReference type="Proteomes" id="UP000093807"/>
    </source>
</evidence>
<keyword evidence="1" id="KW-0732">Signal</keyword>
<evidence type="ECO:0000259" key="2">
    <source>
        <dbReference type="PROSITE" id="PS50835"/>
    </source>
</evidence>
<dbReference type="Proteomes" id="UP000093807">
    <property type="component" value="Unassembled WGS sequence"/>
</dbReference>
<evidence type="ECO:0000256" key="1">
    <source>
        <dbReference type="ARBA" id="ARBA00022729"/>
    </source>
</evidence>
<dbReference type="NCBIfam" id="TIGR04183">
    <property type="entry name" value="Por_Secre_tail"/>
    <property type="match status" value="1"/>
</dbReference>
<reference evidence="3 4" key="1">
    <citation type="submission" date="2016-06" db="EMBL/GenBank/DDBJ databases">
        <title>Draft genome sequence of Flavobacterium succinicans strain DD5b.</title>
        <authorList>
            <person name="Poehlein A."/>
            <person name="Daniel R."/>
            <person name="Simeonova D.D."/>
        </authorList>
    </citation>
    <scope>NUCLEOTIDE SEQUENCE [LARGE SCALE GENOMIC DNA]</scope>
    <source>
        <strain evidence="3 4">DD5b</strain>
    </source>
</reference>
<gene>
    <name evidence="3" type="ORF">FLB_19450</name>
</gene>
<protein>
    <recommendedName>
        <fullName evidence="2">Ig-like domain-containing protein</fullName>
    </recommendedName>
</protein>
<comment type="caution">
    <text evidence="3">The sequence shown here is derived from an EMBL/GenBank/DDBJ whole genome shotgun (WGS) entry which is preliminary data.</text>
</comment>
<accession>A0A199XQH3</accession>
<evidence type="ECO:0000313" key="3">
    <source>
        <dbReference type="EMBL" id="OAZ03667.1"/>
    </source>
</evidence>
<dbReference type="Pfam" id="PF18962">
    <property type="entry name" value="Por_Secre_tail"/>
    <property type="match status" value="1"/>
</dbReference>
<feature type="domain" description="Ig-like" evidence="2">
    <location>
        <begin position="144"/>
        <end position="238"/>
    </location>
</feature>
<dbReference type="InterPro" id="IPR007110">
    <property type="entry name" value="Ig-like_dom"/>
</dbReference>
<dbReference type="PROSITE" id="PS50835">
    <property type="entry name" value="IG_LIKE"/>
    <property type="match status" value="1"/>
</dbReference>
<dbReference type="EMBL" id="JMTM01000053">
    <property type="protein sequence ID" value="OAZ03667.1"/>
    <property type="molecule type" value="Genomic_DNA"/>
</dbReference>
<proteinExistence type="predicted"/>
<dbReference type="PATRIC" id="fig|29536.5.peg.2034"/>